<dbReference type="Proteomes" id="UP001165427">
    <property type="component" value="Unassembled WGS sequence"/>
</dbReference>
<evidence type="ECO:0000256" key="5">
    <source>
        <dbReference type="ARBA" id="ARBA00022840"/>
    </source>
</evidence>
<evidence type="ECO:0000313" key="14">
    <source>
        <dbReference type="EMBL" id="MCJ8500513.1"/>
    </source>
</evidence>
<evidence type="ECO:0000259" key="12">
    <source>
        <dbReference type="PROSITE" id="PS51194"/>
    </source>
</evidence>
<dbReference type="SMART" id="SM00490">
    <property type="entry name" value="HELICc"/>
    <property type="match status" value="1"/>
</dbReference>
<dbReference type="AlphaFoldDB" id="A0AA41R7P0"/>
<dbReference type="GO" id="GO:0016787">
    <property type="term" value="F:hydrolase activity"/>
    <property type="evidence" value="ECO:0007669"/>
    <property type="project" value="UniProtKB-KW"/>
</dbReference>
<dbReference type="InterPro" id="IPR000629">
    <property type="entry name" value="RNA-helicase_DEAD-box_CS"/>
</dbReference>
<dbReference type="InterPro" id="IPR050079">
    <property type="entry name" value="DEAD_box_RNA_helicase"/>
</dbReference>
<dbReference type="PANTHER" id="PTHR47959">
    <property type="entry name" value="ATP-DEPENDENT RNA HELICASE RHLE-RELATED"/>
    <property type="match status" value="1"/>
</dbReference>
<keyword evidence="1" id="KW-0963">Cytoplasm</keyword>
<feature type="region of interest" description="Disordered" evidence="10">
    <location>
        <begin position="469"/>
        <end position="551"/>
    </location>
</feature>
<keyword evidence="5 9" id="KW-0067">ATP-binding</keyword>
<dbReference type="InterPro" id="IPR001650">
    <property type="entry name" value="Helicase_C-like"/>
</dbReference>
<name>A0AA41R7P0_9BACT</name>
<dbReference type="GO" id="GO:0003723">
    <property type="term" value="F:RNA binding"/>
    <property type="evidence" value="ECO:0007669"/>
    <property type="project" value="UniProtKB-KW"/>
</dbReference>
<dbReference type="PANTHER" id="PTHR47959:SF10">
    <property type="entry name" value="ATP-DEPENDENT RNA HELICASE RHLB"/>
    <property type="match status" value="1"/>
</dbReference>
<dbReference type="RefSeq" id="WP_246905104.1">
    <property type="nucleotide sequence ID" value="NZ_JALJRB010000007.1"/>
</dbReference>
<keyword evidence="6" id="KW-0694">RNA-binding</keyword>
<comment type="similarity">
    <text evidence="7 9">Belongs to the DEAD box helicase family.</text>
</comment>
<dbReference type="PROSITE" id="PS51195">
    <property type="entry name" value="Q_MOTIF"/>
    <property type="match status" value="1"/>
</dbReference>
<dbReference type="EMBL" id="JALJRB010000007">
    <property type="protein sequence ID" value="MCJ8500513.1"/>
    <property type="molecule type" value="Genomic_DNA"/>
</dbReference>
<feature type="domain" description="Helicase ATP-binding" evidence="11">
    <location>
        <begin position="126"/>
        <end position="306"/>
    </location>
</feature>
<protein>
    <submittedName>
        <fullName evidence="14">ATP-dependent RNA helicase RhlB</fullName>
        <ecNumber evidence="14">3.6.4.13</ecNumber>
    </submittedName>
</protein>
<feature type="domain" description="DEAD-box RNA helicase Q" evidence="13">
    <location>
        <begin position="95"/>
        <end position="123"/>
    </location>
</feature>
<evidence type="ECO:0000256" key="10">
    <source>
        <dbReference type="SAM" id="MobiDB-lite"/>
    </source>
</evidence>
<dbReference type="InterPro" id="IPR044742">
    <property type="entry name" value="DEAD/DEAH_RhlB"/>
</dbReference>
<dbReference type="PROSITE" id="PS00039">
    <property type="entry name" value="DEAD_ATP_HELICASE"/>
    <property type="match status" value="1"/>
</dbReference>
<dbReference type="GO" id="GO:0003724">
    <property type="term" value="F:RNA helicase activity"/>
    <property type="evidence" value="ECO:0007669"/>
    <property type="project" value="UniProtKB-EC"/>
</dbReference>
<dbReference type="EC" id="3.6.4.13" evidence="14"/>
<evidence type="ECO:0000256" key="1">
    <source>
        <dbReference type="ARBA" id="ARBA00022490"/>
    </source>
</evidence>
<dbReference type="InterPro" id="IPR011545">
    <property type="entry name" value="DEAD/DEAH_box_helicase_dom"/>
</dbReference>
<dbReference type="InterPro" id="IPR027417">
    <property type="entry name" value="P-loop_NTPase"/>
</dbReference>
<dbReference type="PROSITE" id="PS51194">
    <property type="entry name" value="HELICASE_CTER"/>
    <property type="match status" value="1"/>
</dbReference>
<evidence type="ECO:0000256" key="8">
    <source>
        <dbReference type="PROSITE-ProRule" id="PRU00552"/>
    </source>
</evidence>
<comment type="caution">
    <text evidence="14">The sequence shown here is derived from an EMBL/GenBank/DDBJ whole genome shotgun (WGS) entry which is preliminary data.</text>
</comment>
<keyword evidence="15" id="KW-1185">Reference proteome</keyword>
<dbReference type="Pfam" id="PF00271">
    <property type="entry name" value="Helicase_C"/>
    <property type="match status" value="1"/>
</dbReference>
<dbReference type="Gene3D" id="3.40.50.300">
    <property type="entry name" value="P-loop containing nucleotide triphosphate hydrolases"/>
    <property type="match status" value="2"/>
</dbReference>
<dbReference type="PROSITE" id="PS51192">
    <property type="entry name" value="HELICASE_ATP_BIND_1"/>
    <property type="match status" value="1"/>
</dbReference>
<evidence type="ECO:0000259" key="13">
    <source>
        <dbReference type="PROSITE" id="PS51195"/>
    </source>
</evidence>
<dbReference type="InterPro" id="IPR023554">
    <property type="entry name" value="RNA_helicase_ATP-dep_RhlB"/>
</dbReference>
<organism evidence="14 15">
    <name type="scientific">Desulfatitalea alkaliphila</name>
    <dbReference type="NCBI Taxonomy" id="2929485"/>
    <lineage>
        <taxon>Bacteria</taxon>
        <taxon>Pseudomonadati</taxon>
        <taxon>Thermodesulfobacteriota</taxon>
        <taxon>Desulfobacteria</taxon>
        <taxon>Desulfobacterales</taxon>
        <taxon>Desulfosarcinaceae</taxon>
        <taxon>Desulfatitalea</taxon>
    </lineage>
</organism>
<dbReference type="GO" id="GO:0005524">
    <property type="term" value="F:ATP binding"/>
    <property type="evidence" value="ECO:0007669"/>
    <property type="project" value="UniProtKB-KW"/>
</dbReference>
<dbReference type="Pfam" id="PF00270">
    <property type="entry name" value="DEAD"/>
    <property type="match status" value="1"/>
</dbReference>
<feature type="short sequence motif" description="Q motif" evidence="8">
    <location>
        <begin position="95"/>
        <end position="123"/>
    </location>
</feature>
<reference evidence="14" key="1">
    <citation type="submission" date="2022-04" db="EMBL/GenBank/DDBJ databases">
        <title>Desulfatitalea alkaliphila sp. nov., a novel anaerobic sulfate-reducing bacterium isolated from terrestrial mud volcano, Taman Peninsula, Russia.</title>
        <authorList>
            <person name="Khomyakova M.A."/>
            <person name="Merkel A.Y."/>
            <person name="Slobodkin A.I."/>
        </authorList>
    </citation>
    <scope>NUCLEOTIDE SEQUENCE</scope>
    <source>
        <strain evidence="14">M08but</strain>
    </source>
</reference>
<gene>
    <name evidence="14" type="primary">rhlB</name>
    <name evidence="14" type="ORF">MRX98_08010</name>
</gene>
<feature type="compositionally biased region" description="Basic residues" evidence="10">
    <location>
        <begin position="503"/>
        <end position="515"/>
    </location>
</feature>
<dbReference type="HAMAP" id="MF_00661">
    <property type="entry name" value="DEAD_helicase_RhlB"/>
    <property type="match status" value="1"/>
</dbReference>
<feature type="compositionally biased region" description="Low complexity" evidence="10">
    <location>
        <begin position="516"/>
        <end position="530"/>
    </location>
</feature>
<dbReference type="InterPro" id="IPR014001">
    <property type="entry name" value="Helicase_ATP-bd"/>
</dbReference>
<evidence type="ECO:0000256" key="7">
    <source>
        <dbReference type="ARBA" id="ARBA00038437"/>
    </source>
</evidence>
<evidence type="ECO:0000259" key="11">
    <source>
        <dbReference type="PROSITE" id="PS51192"/>
    </source>
</evidence>
<evidence type="ECO:0000256" key="3">
    <source>
        <dbReference type="ARBA" id="ARBA00022801"/>
    </source>
</evidence>
<evidence type="ECO:0000256" key="4">
    <source>
        <dbReference type="ARBA" id="ARBA00022806"/>
    </source>
</evidence>
<dbReference type="GO" id="GO:0005829">
    <property type="term" value="C:cytosol"/>
    <property type="evidence" value="ECO:0007669"/>
    <property type="project" value="TreeGrafter"/>
</dbReference>
<keyword evidence="4 9" id="KW-0347">Helicase</keyword>
<keyword evidence="3 9" id="KW-0378">Hydrolase</keyword>
<dbReference type="CDD" id="cd18787">
    <property type="entry name" value="SF2_C_DEAD"/>
    <property type="match status" value="1"/>
</dbReference>
<proteinExistence type="inferred from homology"/>
<evidence type="ECO:0000256" key="9">
    <source>
        <dbReference type="RuleBase" id="RU000492"/>
    </source>
</evidence>
<dbReference type="CDD" id="cd00268">
    <property type="entry name" value="DEADc"/>
    <property type="match status" value="1"/>
</dbReference>
<evidence type="ECO:0000256" key="2">
    <source>
        <dbReference type="ARBA" id="ARBA00022741"/>
    </source>
</evidence>
<feature type="domain" description="Helicase C-terminal" evidence="12">
    <location>
        <begin position="317"/>
        <end position="477"/>
    </location>
</feature>
<accession>A0AA41R7P0</accession>
<keyword evidence="2 9" id="KW-0547">Nucleotide-binding</keyword>
<evidence type="ECO:0000256" key="6">
    <source>
        <dbReference type="ARBA" id="ARBA00022884"/>
    </source>
</evidence>
<evidence type="ECO:0000313" key="15">
    <source>
        <dbReference type="Proteomes" id="UP001165427"/>
    </source>
</evidence>
<dbReference type="InterPro" id="IPR014014">
    <property type="entry name" value="RNA_helicase_DEAD_Q_motif"/>
</dbReference>
<dbReference type="SMART" id="SM00487">
    <property type="entry name" value="DEXDc"/>
    <property type="match status" value="1"/>
</dbReference>
<sequence>MIQTIKKFIDKLFTTSHPEKQTSKNAVPDGPQSAQAPVAEPTEQSATPRSRRREPRPDKGAKASPPETDTVVRKPPPPATWDPADFAVTSAEGKVRFHDLDLPDPLMRAIAELGFQYCTPIQAEILPSTLAGRDAAGRAQTGTGKTAAFLITVITRMLRRPLSETPGKGAPRVLVLGPTRELVMQIADEARELAKHTPLTITSVFGGMDYEKQRRQLTGRNTDIVVATPGRLLDFKRQGDIHLDHVETLIIDEADRMLDMGFIPDVRRIISATPHKNKRQTLLFSATLTPEVTRLASQWTTDPVTVEIEPAQVAVDTVEQLVYIVTRQEKYALLYNIITRKELSQVIVFCNRKDETRRLADLFTRYNIDCAVLSGDIRQNVRMRTLNDFKAGKIRVLVATDVAGRGIHIEGMDHVINYTLPRDPEDYVHRIGRTGRAGASGTSISFADEEDSFCIPAIEELIGHPLPCIQPEEDWLTPPPPPPPSKRKPRPRDDGSLSGTAGRGRKRSRRPRRPRSGSGAESAGRPAGRSGKSGGATRRRKPQRSGPAKQG</sequence>
<feature type="region of interest" description="Disordered" evidence="10">
    <location>
        <begin position="1"/>
        <end position="84"/>
    </location>
</feature>
<dbReference type="SUPFAM" id="SSF52540">
    <property type="entry name" value="P-loop containing nucleoside triphosphate hydrolases"/>
    <property type="match status" value="1"/>
</dbReference>